<name>A0A9N9EJK6_9GLOM</name>
<dbReference type="Proteomes" id="UP000789572">
    <property type="component" value="Unassembled WGS sequence"/>
</dbReference>
<dbReference type="EMBL" id="CAJVPJ010007654">
    <property type="protein sequence ID" value="CAG8676835.1"/>
    <property type="molecule type" value="Genomic_DNA"/>
</dbReference>
<feature type="non-terminal residue" evidence="1">
    <location>
        <position position="52"/>
    </location>
</feature>
<accession>A0A9N9EJK6</accession>
<organism evidence="1 2">
    <name type="scientific">Paraglomus occultum</name>
    <dbReference type="NCBI Taxonomy" id="144539"/>
    <lineage>
        <taxon>Eukaryota</taxon>
        <taxon>Fungi</taxon>
        <taxon>Fungi incertae sedis</taxon>
        <taxon>Mucoromycota</taxon>
        <taxon>Glomeromycotina</taxon>
        <taxon>Glomeromycetes</taxon>
        <taxon>Paraglomerales</taxon>
        <taxon>Paraglomeraceae</taxon>
        <taxon>Paraglomus</taxon>
    </lineage>
</organism>
<reference evidence="1" key="1">
    <citation type="submission" date="2021-06" db="EMBL/GenBank/DDBJ databases">
        <authorList>
            <person name="Kallberg Y."/>
            <person name="Tangrot J."/>
            <person name="Rosling A."/>
        </authorList>
    </citation>
    <scope>NUCLEOTIDE SEQUENCE</scope>
    <source>
        <strain evidence="1">IA702</strain>
    </source>
</reference>
<evidence type="ECO:0000313" key="2">
    <source>
        <dbReference type="Proteomes" id="UP000789572"/>
    </source>
</evidence>
<dbReference type="OrthoDB" id="2353976at2759"/>
<proteinExistence type="predicted"/>
<gene>
    <name evidence="1" type="ORF">POCULU_LOCUS11280</name>
</gene>
<evidence type="ECO:0000313" key="1">
    <source>
        <dbReference type="EMBL" id="CAG8676835.1"/>
    </source>
</evidence>
<sequence length="52" mass="6100">MYTEESEYDKETITSNELFKLARGFKKPKVYNPKTNRMIAIDGPAYNVLIRD</sequence>
<dbReference type="AlphaFoldDB" id="A0A9N9EJK6"/>
<comment type="caution">
    <text evidence="1">The sequence shown here is derived from an EMBL/GenBank/DDBJ whole genome shotgun (WGS) entry which is preliminary data.</text>
</comment>
<keyword evidence="2" id="KW-1185">Reference proteome</keyword>
<protein>
    <submittedName>
        <fullName evidence="1">1917_t:CDS:1</fullName>
    </submittedName>
</protein>